<sequence>MDGDTLQKVFLSALVLFASFILASLVKGRVYSLKERFGSEKLSVLSLISNFLYVTVVSIGLITSLGMLGVNVSALIAGLGLTGFALGFALKDIISNLLSGILIILYNPFKIGDVIKVGGYEGKVVEVNFRYTVIEREGEVILIPNSTMFTNIIAVKKE</sequence>
<dbReference type="Gene3D" id="1.10.287.1260">
    <property type="match status" value="1"/>
</dbReference>
<evidence type="ECO:0000256" key="2">
    <source>
        <dbReference type="ARBA" id="ARBA00008017"/>
    </source>
</evidence>
<evidence type="ECO:0000256" key="6">
    <source>
        <dbReference type="ARBA" id="ARBA00023136"/>
    </source>
</evidence>
<evidence type="ECO:0000256" key="1">
    <source>
        <dbReference type="ARBA" id="ARBA00004651"/>
    </source>
</evidence>
<dbReference type="OrthoDB" id="9809206at2"/>
<dbReference type="InterPro" id="IPR011014">
    <property type="entry name" value="MscS_channel_TM-2"/>
</dbReference>
<dbReference type="GO" id="GO:0008381">
    <property type="term" value="F:mechanosensitive monoatomic ion channel activity"/>
    <property type="evidence" value="ECO:0007669"/>
    <property type="project" value="InterPro"/>
</dbReference>
<evidence type="ECO:0000259" key="8">
    <source>
        <dbReference type="Pfam" id="PF00924"/>
    </source>
</evidence>
<feature type="transmembrane region" description="Helical" evidence="7">
    <location>
        <begin position="6"/>
        <end position="26"/>
    </location>
</feature>
<comment type="subcellular location">
    <subcellularLocation>
        <location evidence="1">Cell membrane</location>
        <topology evidence="1">Multi-pass membrane protein</topology>
    </subcellularLocation>
</comment>
<dbReference type="RefSeq" id="WP_121012353.1">
    <property type="nucleotide sequence ID" value="NZ_RCCJ01000001.1"/>
</dbReference>
<gene>
    <name evidence="10" type="ORF">BCF55_1552</name>
</gene>
<dbReference type="InterPro" id="IPR010920">
    <property type="entry name" value="LSM_dom_sf"/>
</dbReference>
<evidence type="ECO:0000256" key="4">
    <source>
        <dbReference type="ARBA" id="ARBA00022692"/>
    </source>
</evidence>
<dbReference type="AlphaFoldDB" id="A0A497XWW0"/>
<evidence type="ECO:0000313" key="11">
    <source>
        <dbReference type="Proteomes" id="UP000267841"/>
    </source>
</evidence>
<organism evidence="10 11">
    <name type="scientific">Hydrogenivirga caldilitoris</name>
    <dbReference type="NCBI Taxonomy" id="246264"/>
    <lineage>
        <taxon>Bacteria</taxon>
        <taxon>Pseudomonadati</taxon>
        <taxon>Aquificota</taxon>
        <taxon>Aquificia</taxon>
        <taxon>Aquificales</taxon>
        <taxon>Aquificaceae</taxon>
        <taxon>Hydrogenivirga</taxon>
    </lineage>
</organism>
<dbReference type="PANTHER" id="PTHR30221">
    <property type="entry name" value="SMALL-CONDUCTANCE MECHANOSENSITIVE CHANNEL"/>
    <property type="match status" value="1"/>
</dbReference>
<dbReference type="InterPro" id="IPR045275">
    <property type="entry name" value="MscS_archaea/bacteria_type"/>
</dbReference>
<evidence type="ECO:0000256" key="3">
    <source>
        <dbReference type="ARBA" id="ARBA00022475"/>
    </source>
</evidence>
<feature type="domain" description="Mechanosensitive ion channel transmembrane helices 2/3" evidence="9">
    <location>
        <begin position="51"/>
        <end position="91"/>
    </location>
</feature>
<evidence type="ECO:0000313" key="10">
    <source>
        <dbReference type="EMBL" id="RLJ71253.1"/>
    </source>
</evidence>
<keyword evidence="5 7" id="KW-1133">Transmembrane helix</keyword>
<keyword evidence="11" id="KW-1185">Reference proteome</keyword>
<dbReference type="GO" id="GO:0005886">
    <property type="term" value="C:plasma membrane"/>
    <property type="evidence" value="ECO:0007669"/>
    <property type="project" value="UniProtKB-SubCell"/>
</dbReference>
<evidence type="ECO:0000256" key="5">
    <source>
        <dbReference type="ARBA" id="ARBA00022989"/>
    </source>
</evidence>
<protein>
    <submittedName>
        <fullName evidence="10">Mechanosensitive ion channel-like protein</fullName>
    </submittedName>
</protein>
<keyword evidence="6 7" id="KW-0472">Membrane</keyword>
<comment type="caution">
    <text evidence="10">The sequence shown here is derived from an EMBL/GenBank/DDBJ whole genome shotgun (WGS) entry which is preliminary data.</text>
</comment>
<dbReference type="InterPro" id="IPR049142">
    <property type="entry name" value="MS_channel_1st"/>
</dbReference>
<dbReference type="PANTHER" id="PTHR30221:SF1">
    <property type="entry name" value="SMALL-CONDUCTANCE MECHANOSENSITIVE CHANNEL"/>
    <property type="match status" value="1"/>
</dbReference>
<dbReference type="Pfam" id="PF21088">
    <property type="entry name" value="MS_channel_1st"/>
    <property type="match status" value="1"/>
</dbReference>
<dbReference type="Proteomes" id="UP000267841">
    <property type="component" value="Unassembled WGS sequence"/>
</dbReference>
<keyword evidence="4 7" id="KW-0812">Transmembrane</keyword>
<dbReference type="SUPFAM" id="SSF50182">
    <property type="entry name" value="Sm-like ribonucleoproteins"/>
    <property type="match status" value="1"/>
</dbReference>
<accession>A0A497XWW0</accession>
<evidence type="ECO:0000256" key="7">
    <source>
        <dbReference type="SAM" id="Phobius"/>
    </source>
</evidence>
<dbReference type="InterPro" id="IPR006685">
    <property type="entry name" value="MscS_channel_2nd"/>
</dbReference>
<dbReference type="Gene3D" id="2.30.30.60">
    <property type="match status" value="1"/>
</dbReference>
<name>A0A497XWW0_9AQUI</name>
<dbReference type="Pfam" id="PF00924">
    <property type="entry name" value="MS_channel_2nd"/>
    <property type="match status" value="1"/>
</dbReference>
<feature type="domain" description="Mechanosensitive ion channel MscS" evidence="8">
    <location>
        <begin position="92"/>
        <end position="153"/>
    </location>
</feature>
<comment type="similarity">
    <text evidence="2">Belongs to the MscS (TC 1.A.23) family.</text>
</comment>
<dbReference type="SUPFAM" id="SSF82861">
    <property type="entry name" value="Mechanosensitive channel protein MscS (YggB), transmembrane region"/>
    <property type="match status" value="1"/>
</dbReference>
<reference evidence="10 11" key="1">
    <citation type="submission" date="2018-10" db="EMBL/GenBank/DDBJ databases">
        <title>Genomic Encyclopedia of Archaeal and Bacterial Type Strains, Phase II (KMG-II): from individual species to whole genera.</title>
        <authorList>
            <person name="Goeker M."/>
        </authorList>
    </citation>
    <scope>NUCLEOTIDE SEQUENCE [LARGE SCALE GENOMIC DNA]</scope>
    <source>
        <strain evidence="10 11">DSM 16510</strain>
    </source>
</reference>
<keyword evidence="3" id="KW-1003">Cell membrane</keyword>
<dbReference type="InterPro" id="IPR023408">
    <property type="entry name" value="MscS_beta-dom_sf"/>
</dbReference>
<dbReference type="EMBL" id="RCCJ01000001">
    <property type="protein sequence ID" value="RLJ71253.1"/>
    <property type="molecule type" value="Genomic_DNA"/>
</dbReference>
<proteinExistence type="inferred from homology"/>
<feature type="transmembrane region" description="Helical" evidence="7">
    <location>
        <begin position="47"/>
        <end position="66"/>
    </location>
</feature>
<evidence type="ECO:0000259" key="9">
    <source>
        <dbReference type="Pfam" id="PF21088"/>
    </source>
</evidence>